<gene>
    <name evidence="1" type="ORF">O181_029673</name>
</gene>
<protein>
    <recommendedName>
        <fullName evidence="3">Integrase catalytic domain-containing protein</fullName>
    </recommendedName>
</protein>
<sequence length="200" mass="22300">MIHIQEPKSPWEAVHIDWVTALPPSGDQSYSSFLVILDRYSKTPISLPCHKDDTAMDTAFKSALWANNHRLFGTKLSFSTAYHPQTDGLAERMIQTSEDIIRQFCSYGLEFKDSHFFTHECCTLIPALEPAYKTSLHSSTGQTSAMLEEGWNPILPGDTLRKALIDIHPTASLVKIILYSFASAMHLATVSNAPFHGSCK</sequence>
<dbReference type="Proteomes" id="UP000765509">
    <property type="component" value="Unassembled WGS sequence"/>
</dbReference>
<dbReference type="PANTHER" id="PTHR37984:SF15">
    <property type="entry name" value="INTEGRASE CATALYTIC DOMAIN-CONTAINING PROTEIN"/>
    <property type="match status" value="1"/>
</dbReference>
<keyword evidence="2" id="KW-1185">Reference proteome</keyword>
<dbReference type="SUPFAM" id="SSF53098">
    <property type="entry name" value="Ribonuclease H-like"/>
    <property type="match status" value="1"/>
</dbReference>
<dbReference type="Gene3D" id="3.30.420.10">
    <property type="entry name" value="Ribonuclease H-like superfamily/Ribonuclease H"/>
    <property type="match status" value="1"/>
</dbReference>
<evidence type="ECO:0000313" key="2">
    <source>
        <dbReference type="Proteomes" id="UP000765509"/>
    </source>
</evidence>
<dbReference type="PANTHER" id="PTHR37984">
    <property type="entry name" value="PROTEIN CBG26694"/>
    <property type="match status" value="1"/>
</dbReference>
<dbReference type="InterPro" id="IPR050951">
    <property type="entry name" value="Retrovirus_Pol_polyprotein"/>
</dbReference>
<comment type="caution">
    <text evidence="1">The sequence shown here is derived from an EMBL/GenBank/DDBJ whole genome shotgun (WGS) entry which is preliminary data.</text>
</comment>
<dbReference type="EMBL" id="AVOT02010340">
    <property type="protein sequence ID" value="MBW0489958.1"/>
    <property type="molecule type" value="Genomic_DNA"/>
</dbReference>
<dbReference type="GO" id="GO:0003676">
    <property type="term" value="F:nucleic acid binding"/>
    <property type="evidence" value="ECO:0007669"/>
    <property type="project" value="InterPro"/>
</dbReference>
<dbReference type="AlphaFoldDB" id="A0A9Q3CW63"/>
<proteinExistence type="predicted"/>
<reference evidence="1" key="1">
    <citation type="submission" date="2021-03" db="EMBL/GenBank/DDBJ databases">
        <title>Draft genome sequence of rust myrtle Austropuccinia psidii MF-1, a brazilian biotype.</title>
        <authorList>
            <person name="Quecine M.C."/>
            <person name="Pachon D.M.R."/>
            <person name="Bonatelli M.L."/>
            <person name="Correr F.H."/>
            <person name="Franceschini L.M."/>
            <person name="Leite T.F."/>
            <person name="Margarido G.R.A."/>
            <person name="Almeida C.A."/>
            <person name="Ferrarezi J.A."/>
            <person name="Labate C.A."/>
        </authorList>
    </citation>
    <scope>NUCLEOTIDE SEQUENCE</scope>
    <source>
        <strain evidence="1">MF-1</strain>
    </source>
</reference>
<evidence type="ECO:0008006" key="3">
    <source>
        <dbReference type="Google" id="ProtNLM"/>
    </source>
</evidence>
<dbReference type="InterPro" id="IPR036397">
    <property type="entry name" value="RNaseH_sf"/>
</dbReference>
<dbReference type="InterPro" id="IPR012337">
    <property type="entry name" value="RNaseH-like_sf"/>
</dbReference>
<evidence type="ECO:0000313" key="1">
    <source>
        <dbReference type="EMBL" id="MBW0489958.1"/>
    </source>
</evidence>
<dbReference type="OrthoDB" id="2273864at2759"/>
<organism evidence="1 2">
    <name type="scientific">Austropuccinia psidii MF-1</name>
    <dbReference type="NCBI Taxonomy" id="1389203"/>
    <lineage>
        <taxon>Eukaryota</taxon>
        <taxon>Fungi</taxon>
        <taxon>Dikarya</taxon>
        <taxon>Basidiomycota</taxon>
        <taxon>Pucciniomycotina</taxon>
        <taxon>Pucciniomycetes</taxon>
        <taxon>Pucciniales</taxon>
        <taxon>Sphaerophragmiaceae</taxon>
        <taxon>Austropuccinia</taxon>
    </lineage>
</organism>
<name>A0A9Q3CW63_9BASI</name>
<accession>A0A9Q3CW63</accession>